<dbReference type="Proteomes" id="UP001515780">
    <property type="component" value="Unassembled WGS sequence"/>
</dbReference>
<accession>A0ABX0RLI4</accession>
<dbReference type="RefSeq" id="WP_166932737.1">
    <property type="nucleotide sequence ID" value="NZ_VWXC01000003.1"/>
</dbReference>
<protein>
    <submittedName>
        <fullName evidence="1">Nitrogen fixation protein NifS</fullName>
    </submittedName>
</protein>
<evidence type="ECO:0000313" key="1">
    <source>
        <dbReference type="EMBL" id="NIG18480.1"/>
    </source>
</evidence>
<dbReference type="EMBL" id="VWXC01000003">
    <property type="protein sequence ID" value="NIG18480.1"/>
    <property type="molecule type" value="Genomic_DNA"/>
</dbReference>
<evidence type="ECO:0000313" key="2">
    <source>
        <dbReference type="Proteomes" id="UP001515780"/>
    </source>
</evidence>
<organism evidence="1 2">
    <name type="scientific">Candidatus Pantoea communis</name>
    <dbReference type="NCBI Taxonomy" id="2608354"/>
    <lineage>
        <taxon>Bacteria</taxon>
        <taxon>Pseudomonadati</taxon>
        <taxon>Pseudomonadota</taxon>
        <taxon>Gammaproteobacteria</taxon>
        <taxon>Enterobacterales</taxon>
        <taxon>Erwiniaceae</taxon>
        <taxon>Pantoea</taxon>
    </lineage>
</organism>
<comment type="caution">
    <text evidence="1">The sequence shown here is derived from an EMBL/GenBank/DDBJ whole genome shotgun (WGS) entry which is preliminary data.</text>
</comment>
<gene>
    <name evidence="1" type="ORF">F3J37_07250</name>
</gene>
<name>A0ABX0RLI4_9GAMM</name>
<proteinExistence type="predicted"/>
<keyword evidence="2" id="KW-1185">Reference proteome</keyword>
<reference evidence="1 2" key="1">
    <citation type="journal article" date="2019" name="bioRxiv">
        <title>Bacteria contribute to plant secondary compound degradation in a generalist herbivore system.</title>
        <authorList>
            <person name="Francoeur C.B."/>
            <person name="Khadempour L."/>
            <person name="Moreira-Soto R.D."/>
            <person name="Gotting K."/>
            <person name="Book A.J."/>
            <person name="Pinto-Tomas A.A."/>
            <person name="Keefover-Ring K."/>
            <person name="Currie C.R."/>
        </authorList>
    </citation>
    <scope>NUCLEOTIDE SEQUENCE [LARGE SCALE GENOMIC DNA]</scope>
    <source>
        <strain evidence="1">Al-1710</strain>
    </source>
</reference>
<sequence length="124" mass="14798">MKNIVFIYMPSPTLFRTPGFGVSGGLFVAYFREDKYIAAVQKAIDKRQLNWRFTRDTTESNIETLMDEGVELLVCAPGLRFMFYRKNFDKQRMVFLTTMEYLSNDVRPVMRKIREREDREYLLD</sequence>